<gene>
    <name evidence="1" type="ORF">BPDGFPMF_00033</name>
</gene>
<name>A0A7G9YW90_9EURY</name>
<evidence type="ECO:0000313" key="1">
    <source>
        <dbReference type="EMBL" id="QNO52274.1"/>
    </source>
</evidence>
<organism evidence="1">
    <name type="scientific">Candidatus Methanophagaceae archaeon ANME-1 ERB6</name>
    <dbReference type="NCBI Taxonomy" id="2759912"/>
    <lineage>
        <taxon>Archaea</taxon>
        <taxon>Methanobacteriati</taxon>
        <taxon>Methanobacteriota</taxon>
        <taxon>Stenosarchaea group</taxon>
        <taxon>Methanomicrobia</taxon>
        <taxon>Candidatus Methanophagales</taxon>
        <taxon>Candidatus Methanophagaceae</taxon>
    </lineage>
</organism>
<dbReference type="EMBL" id="MT631505">
    <property type="protein sequence ID" value="QNO52274.1"/>
    <property type="molecule type" value="Genomic_DNA"/>
</dbReference>
<accession>A0A7G9YW90</accession>
<proteinExistence type="predicted"/>
<reference evidence="1" key="1">
    <citation type="submission" date="2020-06" db="EMBL/GenBank/DDBJ databases">
        <title>Unique genomic features of the anaerobic methanotrophic archaea.</title>
        <authorList>
            <person name="Chadwick G.L."/>
            <person name="Skennerton C.T."/>
            <person name="Laso-Perez R."/>
            <person name="Leu A.O."/>
            <person name="Speth D.R."/>
            <person name="Yu H."/>
            <person name="Morgan-Lang C."/>
            <person name="Hatzenpichler R."/>
            <person name="Goudeau D."/>
            <person name="Malmstrom R."/>
            <person name="Brazelton W.J."/>
            <person name="Woyke T."/>
            <person name="Hallam S.J."/>
            <person name="Tyson G.W."/>
            <person name="Wegener G."/>
            <person name="Boetius A."/>
            <person name="Orphan V."/>
        </authorList>
    </citation>
    <scope>NUCLEOTIDE SEQUENCE</scope>
</reference>
<dbReference type="AlphaFoldDB" id="A0A7G9YW90"/>
<protein>
    <submittedName>
        <fullName evidence="1">Uncharacterized protein</fullName>
    </submittedName>
</protein>
<sequence>MNLENNDKNLIKELLSIEHKAIAERLGFISDVRSKSITDTLLIDSVGLIDKLSRIEDQRAKKIVVTLSAILWTYRSDEWDGLKDFLILILSRAGFPPSSIMVDNDYDYHNRRFSSFNSLIDEFFVTLHQLKHEIFVQDKSFLVTGFQKKNLGQTGNL</sequence>